<keyword evidence="1 8" id="KW-0436">Ligase</keyword>
<dbReference type="SMART" id="SM00764">
    <property type="entry name" value="Citrate_ly_lig"/>
    <property type="match status" value="1"/>
</dbReference>
<dbReference type="STRING" id="1905730.W5S_1971"/>
<dbReference type="Proteomes" id="UP000008044">
    <property type="component" value="Chromosome"/>
</dbReference>
<dbReference type="GO" id="GO:0008771">
    <property type="term" value="F:[citrate (pro-3S)-lyase] ligase activity"/>
    <property type="evidence" value="ECO:0007669"/>
    <property type="project" value="UniProtKB-EC"/>
</dbReference>
<dbReference type="InterPro" id="IPR014729">
    <property type="entry name" value="Rossmann-like_a/b/a_fold"/>
</dbReference>
<proteinExistence type="predicted"/>
<evidence type="ECO:0000256" key="5">
    <source>
        <dbReference type="ARBA" id="ARBA00058086"/>
    </source>
</evidence>
<feature type="domain" description="N-acetyltransferase" evidence="9">
    <location>
        <begin position="1"/>
        <end position="131"/>
    </location>
</feature>
<protein>
    <recommendedName>
        <fullName evidence="7 8">[Citrate [pro-3S]-lyase] ligase</fullName>
        <ecNumber evidence="6 8">6.2.1.22</ecNumber>
    </recommendedName>
</protein>
<evidence type="ECO:0000256" key="7">
    <source>
        <dbReference type="ARBA" id="ARBA00068968"/>
    </source>
</evidence>
<evidence type="ECO:0000313" key="10">
    <source>
        <dbReference type="EMBL" id="AFI90061.1"/>
    </source>
</evidence>
<dbReference type="InterPro" id="IPR013166">
    <property type="entry name" value="Citrate_lyase_ligase_C"/>
</dbReference>
<dbReference type="Gene3D" id="3.40.50.620">
    <property type="entry name" value="HUPs"/>
    <property type="match status" value="1"/>
</dbReference>
<comment type="function">
    <text evidence="5 8">Acetylation of prosthetic group (2-(5''-phosphoribosyl)-3'-dephosphocoenzyme-A) of the gamma subunit of citrate lyase.</text>
</comment>
<sequence length="354" mass="40248">MYANDTVFFDTLDVRLRELERGGVRQFLAHCQLGMDDDIDIMVVGRLGGRLIACAGLASNTIKCVAVDPEFRHLNLGVQVVNEVMQQAAQRGLFHLFLYTRPENVDVFRGCGFYPLVCYQDSAVLMENTPIGIQQYCQSLAAFAQPDALAMRVEKRIGAIVMNANPFTLGHRYLAEHAAQSCDWLHVFVVREDVSFFPFSERLEMVQRGVEHIQNLTVHTGSNYMISKATFPGYFLKEEKLITRAHAALDLIIFRKYIAPALGITQRFVGTEPFCPVTNQYNQDMHYWLEKDQTVPSPALSVVEIERKRQPSGLAISASEVRKLLKLRQYSGIRDIVPASTFEHLQRYYEPEYA</sequence>
<evidence type="ECO:0000256" key="4">
    <source>
        <dbReference type="ARBA" id="ARBA00051405"/>
    </source>
</evidence>
<accession>A0A0H3I808</accession>
<dbReference type="RefSeq" id="WP_014699682.1">
    <property type="nucleotide sequence ID" value="NC_017845.1"/>
</dbReference>
<dbReference type="Pfam" id="PF08218">
    <property type="entry name" value="Citrate_ly_lig"/>
    <property type="match status" value="1"/>
</dbReference>
<evidence type="ECO:0000313" key="13">
    <source>
        <dbReference type="Proteomes" id="UP001194579"/>
    </source>
</evidence>
<evidence type="ECO:0000256" key="3">
    <source>
        <dbReference type="ARBA" id="ARBA00022840"/>
    </source>
</evidence>
<evidence type="ECO:0000256" key="8">
    <source>
        <dbReference type="PIRNR" id="PIRNR005751"/>
    </source>
</evidence>
<dbReference type="SUPFAM" id="SSF55729">
    <property type="entry name" value="Acyl-CoA N-acyltransferases (Nat)"/>
    <property type="match status" value="1"/>
</dbReference>
<dbReference type="GO" id="GO:0005524">
    <property type="term" value="F:ATP binding"/>
    <property type="evidence" value="ECO:0007669"/>
    <property type="project" value="UniProtKB-UniRule"/>
</dbReference>
<dbReference type="PATRIC" id="fig|1166016.3.peg.1987"/>
<dbReference type="HOGENOM" id="CLU_063190_0_0_6"/>
<comment type="catalytic activity">
    <reaction evidence="4 8">
        <text>holo-[citrate lyase ACP] + acetate + ATP = acetyl-[citrate lyase ACP] + AMP + diphosphate</text>
        <dbReference type="Rhea" id="RHEA:23788"/>
        <dbReference type="Rhea" id="RHEA-COMP:10158"/>
        <dbReference type="Rhea" id="RHEA-COMP:13710"/>
        <dbReference type="ChEBI" id="CHEBI:30089"/>
        <dbReference type="ChEBI" id="CHEBI:30616"/>
        <dbReference type="ChEBI" id="CHEBI:33019"/>
        <dbReference type="ChEBI" id="CHEBI:82683"/>
        <dbReference type="ChEBI" id="CHEBI:137976"/>
        <dbReference type="ChEBI" id="CHEBI:456215"/>
        <dbReference type="EC" id="6.2.1.22"/>
    </reaction>
</comment>
<reference evidence="10" key="2">
    <citation type="submission" date="2012-03" db="EMBL/GenBank/DDBJ databases">
        <authorList>
            <person name="Koskinen P."/>
            <person name="Laine P."/>
            <person name="Niemi O."/>
            <person name="Nykyri J."/>
            <person name="Harjunpaa H."/>
            <person name="Auvinen P."/>
            <person name="Paulin L."/>
            <person name="Pirhonen M."/>
            <person name="Palva T."/>
            <person name="Holm L."/>
        </authorList>
    </citation>
    <scope>NUCLEOTIDE SEQUENCE</scope>
    <source>
        <strain evidence="10">SCC3193</strain>
    </source>
</reference>
<dbReference type="EMBL" id="WABS01000028">
    <property type="protein sequence ID" value="MBI0555665.1"/>
    <property type="molecule type" value="Genomic_DNA"/>
</dbReference>
<reference evidence="10 12" key="1">
    <citation type="journal article" date="2012" name="J. Bacteriol.">
        <title>Genome sequence of Pectobacterium sp. strain SCC3193.</title>
        <authorList>
            <person name="Koskinen J.P."/>
            <person name="Laine P."/>
            <person name="Niemi O."/>
            <person name="Nykyri J."/>
            <person name="Harjunpaa H."/>
            <person name="Auvinen P."/>
            <person name="Paulin L."/>
            <person name="Pirhonen M."/>
            <person name="Palva T."/>
            <person name="Holm L."/>
        </authorList>
    </citation>
    <scope>NUCLEOTIDE SEQUENCE [LARGE SCALE GENOMIC DNA]</scope>
    <source>
        <strain evidence="10 12">SCC3193</strain>
    </source>
</reference>
<reference evidence="13" key="3">
    <citation type="submission" date="2023-07" db="EMBL/GenBank/DDBJ databases">
        <title>Identification of Pectobacterium versatile causing blackleg of potato from New York State with a whole genome sequencing approach.</title>
        <authorList>
            <person name="Ma X."/>
            <person name="Swingle B."/>
        </authorList>
    </citation>
    <scope>NUCLEOTIDE SEQUENCE [LARGE SCALE GENOMIC DNA]</scope>
    <source>
        <strain evidence="13">NY1588A</strain>
    </source>
</reference>
<dbReference type="Gene3D" id="3.40.630.30">
    <property type="match status" value="1"/>
</dbReference>
<dbReference type="eggNOG" id="COG3053">
    <property type="taxonomic scope" value="Bacteria"/>
</dbReference>
<dbReference type="CDD" id="cd02169">
    <property type="entry name" value="Citrate_lyase_ligase"/>
    <property type="match status" value="1"/>
</dbReference>
<dbReference type="PROSITE" id="PS51186">
    <property type="entry name" value="GNAT"/>
    <property type="match status" value="1"/>
</dbReference>
<organism evidence="10 12">
    <name type="scientific">Pectobacterium parmentieri</name>
    <dbReference type="NCBI Taxonomy" id="1905730"/>
    <lineage>
        <taxon>Bacteria</taxon>
        <taxon>Pseudomonadati</taxon>
        <taxon>Pseudomonadota</taxon>
        <taxon>Gammaproteobacteria</taxon>
        <taxon>Enterobacterales</taxon>
        <taxon>Pectobacteriaceae</taxon>
        <taxon>Pectobacterium</taxon>
    </lineage>
</organism>
<dbReference type="GO" id="GO:0016747">
    <property type="term" value="F:acyltransferase activity, transferring groups other than amino-acyl groups"/>
    <property type="evidence" value="ECO:0007669"/>
    <property type="project" value="InterPro"/>
</dbReference>
<evidence type="ECO:0000256" key="1">
    <source>
        <dbReference type="ARBA" id="ARBA00022598"/>
    </source>
</evidence>
<dbReference type="InterPro" id="IPR000182">
    <property type="entry name" value="GNAT_dom"/>
</dbReference>
<dbReference type="PIRSF" id="PIRSF005751">
    <property type="entry name" value="Acet_citr_lig"/>
    <property type="match status" value="1"/>
</dbReference>
<keyword evidence="3 8" id="KW-0067">ATP-binding</keyword>
<dbReference type="InterPro" id="IPR016181">
    <property type="entry name" value="Acyl_CoA_acyltransferase"/>
</dbReference>
<evidence type="ECO:0000256" key="2">
    <source>
        <dbReference type="ARBA" id="ARBA00022741"/>
    </source>
</evidence>
<dbReference type="Pfam" id="PF00583">
    <property type="entry name" value="Acetyltransf_1"/>
    <property type="match status" value="1"/>
</dbReference>
<gene>
    <name evidence="11" type="primary">citC</name>
    <name evidence="10" type="ordered locus">W5S_1971</name>
    <name evidence="11" type="ORF">F6Q06_14365</name>
</gene>
<name>A0A0H3I808_PECPM</name>
<evidence type="ECO:0000256" key="6">
    <source>
        <dbReference type="ARBA" id="ARBA00066591"/>
    </source>
</evidence>
<keyword evidence="13" id="KW-1185">Reference proteome</keyword>
<dbReference type="KEGG" id="pec:W5S_1971"/>
<dbReference type="PANTHER" id="PTHR40599">
    <property type="entry name" value="[CITRATE [PRO-3S]-LYASE] LIGASE"/>
    <property type="match status" value="1"/>
</dbReference>
<dbReference type="NCBIfam" id="TIGR00124">
    <property type="entry name" value="cit_ly_ligase"/>
    <property type="match status" value="1"/>
</dbReference>
<dbReference type="FunFam" id="3.40.50.620:FF:000071">
    <property type="entry name" value="[Citrate [pro-3S]-lyase] ligase"/>
    <property type="match status" value="1"/>
</dbReference>
<dbReference type="EC" id="6.2.1.22" evidence="6 8"/>
<dbReference type="PANTHER" id="PTHR40599:SF1">
    <property type="entry name" value="[CITRATE [PRO-3S]-LYASE] LIGASE"/>
    <property type="match status" value="1"/>
</dbReference>
<dbReference type="InterPro" id="IPR004821">
    <property type="entry name" value="Cyt_trans-like"/>
</dbReference>
<evidence type="ECO:0000313" key="11">
    <source>
        <dbReference type="EMBL" id="MBI0555665.1"/>
    </source>
</evidence>
<dbReference type="Proteomes" id="UP001194579">
    <property type="component" value="Unassembled WGS sequence"/>
</dbReference>
<dbReference type="NCBIfam" id="TIGR00125">
    <property type="entry name" value="cyt_tran_rel"/>
    <property type="match status" value="1"/>
</dbReference>
<keyword evidence="2 8" id="KW-0547">Nucleotide-binding</keyword>
<reference evidence="11" key="4">
    <citation type="submission" date="2024-05" db="EMBL/GenBank/DDBJ databases">
        <title>Identification of Pectobacterium versatile causing blackleg of potato from New York State with a whole genome sequencing approach.</title>
        <authorList>
            <person name="Ma X."/>
            <person name="Swingle B."/>
        </authorList>
    </citation>
    <scope>NUCLEOTIDE SEQUENCE</scope>
    <source>
        <strain evidence="11">NY1588A</strain>
    </source>
</reference>
<dbReference type="AlphaFoldDB" id="A0A0H3I808"/>
<dbReference type="SUPFAM" id="SSF52374">
    <property type="entry name" value="Nucleotidylyl transferase"/>
    <property type="match status" value="1"/>
</dbReference>
<dbReference type="EMBL" id="CP003415">
    <property type="protein sequence ID" value="AFI90061.1"/>
    <property type="molecule type" value="Genomic_DNA"/>
</dbReference>
<evidence type="ECO:0000259" key="9">
    <source>
        <dbReference type="PROSITE" id="PS51186"/>
    </source>
</evidence>
<evidence type="ECO:0000313" key="12">
    <source>
        <dbReference type="Proteomes" id="UP000008044"/>
    </source>
</evidence>
<dbReference type="InterPro" id="IPR005216">
    <property type="entry name" value="Citrate_lyase_ligase"/>
</dbReference>